<dbReference type="InterPro" id="IPR052345">
    <property type="entry name" value="Rad_response_metalloprotease"/>
</dbReference>
<protein>
    <submittedName>
        <fullName evidence="3">ImmA/IrrE family metallo-endopeptidase</fullName>
    </submittedName>
</protein>
<dbReference type="CDD" id="cd00093">
    <property type="entry name" value="HTH_XRE"/>
    <property type="match status" value="1"/>
</dbReference>
<dbReference type="Pfam" id="PF06114">
    <property type="entry name" value="Peptidase_M78"/>
    <property type="match status" value="1"/>
</dbReference>
<proteinExistence type="inferred from homology"/>
<dbReference type="InterPro" id="IPR010982">
    <property type="entry name" value="Lambda_DNA-bd_dom_sf"/>
</dbReference>
<gene>
    <name evidence="3" type="ORF">FEK34_13105</name>
</gene>
<dbReference type="GO" id="GO:0003677">
    <property type="term" value="F:DNA binding"/>
    <property type="evidence" value="ECO:0007669"/>
    <property type="project" value="InterPro"/>
</dbReference>
<dbReference type="EMBL" id="VBUT01000004">
    <property type="protein sequence ID" value="TLF78717.1"/>
    <property type="molecule type" value="Genomic_DNA"/>
</dbReference>
<dbReference type="Gene3D" id="1.10.260.40">
    <property type="entry name" value="lambda repressor-like DNA-binding domains"/>
    <property type="match status" value="1"/>
</dbReference>
<dbReference type="PANTHER" id="PTHR43236:SF1">
    <property type="entry name" value="BLL7220 PROTEIN"/>
    <property type="match status" value="1"/>
</dbReference>
<dbReference type="PROSITE" id="PS50943">
    <property type="entry name" value="HTH_CROC1"/>
    <property type="match status" value="1"/>
</dbReference>
<name>A0A5R8NVB0_9NOCA</name>
<accession>A0A5R8NVB0</accession>
<sequence>MCENRTMSDDRVWAEIGERVRESRLAAELSQGQLADRVGLERSKIAKIEAGSRQINAVELSKLAAALGMPIGHFLFPQPEVISRRTPLVDDTDTQTARISYRIESALSSWLRDVHDAIGFGMERPATRHYAGPVETADDARAAAQWLRRELGLDVEPIATMMAVCEKAGQLVLVVDVPGEGASLIEDDLAVAVVSKDGDPGRRRATAAHELGHMVLGDEYSSDLGGGVAAARSEREAVIDAFAAELLLPTQAVRQHDPEAAELRTALVGLAARYRTSWTLTIRQAEVAGLIDRQGAATLRSGPTPTHAEMMQAVGWTPLPDFERIRVPPSYADAVLRAWRGDLITAARAVEMMHGQISAQDLGLVDERPWSPELA</sequence>
<reference evidence="3 4" key="1">
    <citation type="submission" date="2019-05" db="EMBL/GenBank/DDBJ databases">
        <title>Genomes sequences of two Nocardia cyriacigeorgica environmental isolates, type strains Nocardia asteroides ATCC 19247 and Nocardia cyriacigeorgica DSM 44484.</title>
        <authorList>
            <person name="Vautrin F."/>
            <person name="Bergeron E."/>
            <person name="Dubost A."/>
            <person name="Abrouk D."/>
            <person name="Rodriguez Nava V."/>
            <person name="Pujic P."/>
        </authorList>
    </citation>
    <scope>NUCLEOTIDE SEQUENCE [LARGE SCALE GENOMIC DNA]</scope>
    <source>
        <strain evidence="3 4">EML 446</strain>
    </source>
</reference>
<comment type="caution">
    <text evidence="3">The sequence shown here is derived from an EMBL/GenBank/DDBJ whole genome shotgun (WGS) entry which is preliminary data.</text>
</comment>
<dbReference type="SUPFAM" id="SSF47413">
    <property type="entry name" value="lambda repressor-like DNA-binding domains"/>
    <property type="match status" value="1"/>
</dbReference>
<evidence type="ECO:0000313" key="3">
    <source>
        <dbReference type="EMBL" id="TLF78717.1"/>
    </source>
</evidence>
<dbReference type="AlphaFoldDB" id="A0A5R8NVB0"/>
<dbReference type="Gene3D" id="1.10.10.2910">
    <property type="match status" value="1"/>
</dbReference>
<dbReference type="InterPro" id="IPR001387">
    <property type="entry name" value="Cro/C1-type_HTH"/>
</dbReference>
<dbReference type="InterPro" id="IPR010359">
    <property type="entry name" value="IrrE_HExxH"/>
</dbReference>
<dbReference type="Proteomes" id="UP000306378">
    <property type="component" value="Unassembled WGS sequence"/>
</dbReference>
<feature type="domain" description="HTH cro/C1-type" evidence="2">
    <location>
        <begin position="20"/>
        <end position="74"/>
    </location>
</feature>
<dbReference type="Pfam" id="PF13560">
    <property type="entry name" value="HTH_31"/>
    <property type="match status" value="1"/>
</dbReference>
<dbReference type="PANTHER" id="PTHR43236">
    <property type="entry name" value="ANTITOXIN HIGA1"/>
    <property type="match status" value="1"/>
</dbReference>
<dbReference type="SMART" id="SM00530">
    <property type="entry name" value="HTH_XRE"/>
    <property type="match status" value="1"/>
</dbReference>
<comment type="similarity">
    <text evidence="1">Belongs to the short-chain fatty acyl-CoA assimilation regulator (ScfR) family.</text>
</comment>
<evidence type="ECO:0000256" key="1">
    <source>
        <dbReference type="ARBA" id="ARBA00007227"/>
    </source>
</evidence>
<evidence type="ECO:0000313" key="4">
    <source>
        <dbReference type="Proteomes" id="UP000306378"/>
    </source>
</evidence>
<organism evidence="3 4">
    <name type="scientific">Nocardia cyriacigeorgica</name>
    <dbReference type="NCBI Taxonomy" id="135487"/>
    <lineage>
        <taxon>Bacteria</taxon>
        <taxon>Bacillati</taxon>
        <taxon>Actinomycetota</taxon>
        <taxon>Actinomycetes</taxon>
        <taxon>Mycobacteriales</taxon>
        <taxon>Nocardiaceae</taxon>
        <taxon>Nocardia</taxon>
    </lineage>
</organism>
<evidence type="ECO:0000259" key="2">
    <source>
        <dbReference type="PROSITE" id="PS50943"/>
    </source>
</evidence>